<dbReference type="Gene3D" id="3.40.50.2300">
    <property type="match status" value="2"/>
</dbReference>
<dbReference type="AlphaFoldDB" id="A0A1I5QYF0"/>
<dbReference type="EMBL" id="FOXP01000002">
    <property type="protein sequence ID" value="SFP51282.1"/>
    <property type="molecule type" value="Genomic_DNA"/>
</dbReference>
<dbReference type="CDD" id="cd06267">
    <property type="entry name" value="PBP1_LacI_sugar_binding-like"/>
    <property type="match status" value="1"/>
</dbReference>
<evidence type="ECO:0000256" key="4">
    <source>
        <dbReference type="ARBA" id="ARBA00023163"/>
    </source>
</evidence>
<reference evidence="6 7" key="1">
    <citation type="submission" date="2016-10" db="EMBL/GenBank/DDBJ databases">
        <authorList>
            <person name="de Groot N.N."/>
        </authorList>
    </citation>
    <scope>NUCLEOTIDE SEQUENCE [LARGE SCALE GENOMIC DNA]</scope>
    <source>
        <strain evidence="6 7">CGMCC 1.9113</strain>
    </source>
</reference>
<evidence type="ECO:0000259" key="5">
    <source>
        <dbReference type="PROSITE" id="PS50932"/>
    </source>
</evidence>
<dbReference type="PANTHER" id="PTHR30146:SF151">
    <property type="entry name" value="HTH-TYPE TRANSCRIPTIONAL REPRESSOR CYTR"/>
    <property type="match status" value="1"/>
</dbReference>
<keyword evidence="1" id="KW-0678">Repressor</keyword>
<keyword evidence="2" id="KW-0805">Transcription regulation</keyword>
<dbReference type="InterPro" id="IPR028082">
    <property type="entry name" value="Peripla_BP_I"/>
</dbReference>
<dbReference type="PROSITE" id="PS00356">
    <property type="entry name" value="HTH_LACI_1"/>
    <property type="match status" value="1"/>
</dbReference>
<keyword evidence="7" id="KW-1185">Reference proteome</keyword>
<dbReference type="InterPro" id="IPR010982">
    <property type="entry name" value="Lambda_DNA-bd_dom_sf"/>
</dbReference>
<dbReference type="Pfam" id="PF00356">
    <property type="entry name" value="LacI"/>
    <property type="match status" value="1"/>
</dbReference>
<dbReference type="GO" id="GO:0003700">
    <property type="term" value="F:DNA-binding transcription factor activity"/>
    <property type="evidence" value="ECO:0007669"/>
    <property type="project" value="TreeGrafter"/>
</dbReference>
<evidence type="ECO:0000313" key="7">
    <source>
        <dbReference type="Proteomes" id="UP000199586"/>
    </source>
</evidence>
<dbReference type="STRING" id="634430.SAMN04488241_102382"/>
<evidence type="ECO:0000313" key="6">
    <source>
        <dbReference type="EMBL" id="SFP51282.1"/>
    </source>
</evidence>
<name>A0A1I5QYF0_9SPHN</name>
<sequence>MAQATIRDVAREAAVSVASVSRVLSGGANVRPALRHRVVEAIARLGYVPHAGARMLSRAARTDTIGVILPDMHGEFFSELLRGMDVEASGRGLQLLLSTMHADANRGGVALRSMRGRVDGVVVMAPQIDPDILFSHLPPGVSAVLVNCAPHHEPRAELRVDNEAGAGEMTRHLLALGRRRIVHVAGPAGNVDADGRVRGYEAAMAAAGLPTRVLPGNFREEAGAAAVATLLHDIDQVDAIFAANDQMAIGALIALRDAGVDVPRQIAIGGFDDVPLARLVSPGITTMSADAYALGRRAVERVGGLIAEAPDAGLEWRRPLLVVRGSTVSHQESPKNGLEQGERS</sequence>
<evidence type="ECO:0000256" key="3">
    <source>
        <dbReference type="ARBA" id="ARBA00023125"/>
    </source>
</evidence>
<evidence type="ECO:0000256" key="1">
    <source>
        <dbReference type="ARBA" id="ARBA00022491"/>
    </source>
</evidence>
<accession>A0A1I5QYF0</accession>
<dbReference type="SMART" id="SM00354">
    <property type="entry name" value="HTH_LACI"/>
    <property type="match status" value="1"/>
</dbReference>
<feature type="domain" description="HTH lacI-type" evidence="5">
    <location>
        <begin position="4"/>
        <end position="58"/>
    </location>
</feature>
<dbReference type="GO" id="GO:0000976">
    <property type="term" value="F:transcription cis-regulatory region binding"/>
    <property type="evidence" value="ECO:0007669"/>
    <property type="project" value="TreeGrafter"/>
</dbReference>
<dbReference type="InterPro" id="IPR046335">
    <property type="entry name" value="LacI/GalR-like_sensor"/>
</dbReference>
<dbReference type="CDD" id="cd01392">
    <property type="entry name" value="HTH_LacI"/>
    <property type="match status" value="1"/>
</dbReference>
<dbReference type="OrthoDB" id="8433438at2"/>
<gene>
    <name evidence="6" type="ORF">SAMN04488241_102382</name>
</gene>
<dbReference type="PANTHER" id="PTHR30146">
    <property type="entry name" value="LACI-RELATED TRANSCRIPTIONAL REPRESSOR"/>
    <property type="match status" value="1"/>
</dbReference>
<organism evidence="6 7">
    <name type="scientific">Sphingomonas rubra</name>
    <dbReference type="NCBI Taxonomy" id="634430"/>
    <lineage>
        <taxon>Bacteria</taxon>
        <taxon>Pseudomonadati</taxon>
        <taxon>Pseudomonadota</taxon>
        <taxon>Alphaproteobacteria</taxon>
        <taxon>Sphingomonadales</taxon>
        <taxon>Sphingomonadaceae</taxon>
        <taxon>Sphingomonas</taxon>
    </lineage>
</organism>
<evidence type="ECO:0000256" key="2">
    <source>
        <dbReference type="ARBA" id="ARBA00023015"/>
    </source>
</evidence>
<dbReference type="Gene3D" id="1.10.260.40">
    <property type="entry name" value="lambda repressor-like DNA-binding domains"/>
    <property type="match status" value="1"/>
</dbReference>
<keyword evidence="3" id="KW-0238">DNA-binding</keyword>
<proteinExistence type="predicted"/>
<protein>
    <submittedName>
        <fullName evidence="6">Transcriptional regulator, LacI family</fullName>
    </submittedName>
</protein>
<dbReference type="RefSeq" id="WP_093331655.1">
    <property type="nucleotide sequence ID" value="NZ_FOXP01000002.1"/>
</dbReference>
<dbReference type="SUPFAM" id="SSF47413">
    <property type="entry name" value="lambda repressor-like DNA-binding domains"/>
    <property type="match status" value="1"/>
</dbReference>
<dbReference type="PROSITE" id="PS50932">
    <property type="entry name" value="HTH_LACI_2"/>
    <property type="match status" value="1"/>
</dbReference>
<dbReference type="Proteomes" id="UP000199586">
    <property type="component" value="Unassembled WGS sequence"/>
</dbReference>
<dbReference type="Pfam" id="PF13377">
    <property type="entry name" value="Peripla_BP_3"/>
    <property type="match status" value="1"/>
</dbReference>
<dbReference type="SUPFAM" id="SSF53822">
    <property type="entry name" value="Periplasmic binding protein-like I"/>
    <property type="match status" value="1"/>
</dbReference>
<keyword evidence="4" id="KW-0804">Transcription</keyword>
<dbReference type="InterPro" id="IPR000843">
    <property type="entry name" value="HTH_LacI"/>
</dbReference>